<gene>
    <name evidence="1" type="ORF">LCMAC202_06840</name>
</gene>
<organism evidence="1">
    <name type="scientific">Marseillevirus LCMAC202</name>
    <dbReference type="NCBI Taxonomy" id="2506606"/>
    <lineage>
        <taxon>Viruses</taxon>
        <taxon>Varidnaviria</taxon>
        <taxon>Bamfordvirae</taxon>
        <taxon>Nucleocytoviricota</taxon>
        <taxon>Megaviricetes</taxon>
        <taxon>Pimascovirales</taxon>
        <taxon>Pimascovirales incertae sedis</taxon>
        <taxon>Marseilleviridae</taxon>
    </lineage>
</organism>
<dbReference type="EMBL" id="MK500386">
    <property type="protein sequence ID" value="QBK88322.1"/>
    <property type="molecule type" value="Genomic_DNA"/>
</dbReference>
<accession>A0A481YYI9</accession>
<reference evidence="1" key="1">
    <citation type="journal article" date="2019" name="MBio">
        <title>Virus Genomes from Deep Sea Sediments Expand the Ocean Megavirome and Support Independent Origins of Viral Gigantism.</title>
        <authorList>
            <person name="Backstrom D."/>
            <person name="Yutin N."/>
            <person name="Jorgensen S.L."/>
            <person name="Dharamshi J."/>
            <person name="Homa F."/>
            <person name="Zaremba-Niedwiedzka K."/>
            <person name="Spang A."/>
            <person name="Wolf Y.I."/>
            <person name="Koonin E.V."/>
            <person name="Ettema T.J."/>
        </authorList>
    </citation>
    <scope>NUCLEOTIDE SEQUENCE</scope>
</reference>
<sequence length="102" mass="11572">MINSDPSNPKNVEVVCYSGEKLKIFVIDDQIIKWCMPKTHWRVSKNISELEGVSHSLLNIGLAVINCYTSVNVEERRQQHILVLKNLVGAGRVLRANTRLKT</sequence>
<name>A0A481YYI9_9VIRU</name>
<protein>
    <submittedName>
        <fullName evidence="1">Uncharacterized protein</fullName>
    </submittedName>
</protein>
<proteinExistence type="predicted"/>
<evidence type="ECO:0000313" key="1">
    <source>
        <dbReference type="EMBL" id="QBK88322.1"/>
    </source>
</evidence>